<dbReference type="Gene3D" id="3.30.870.10">
    <property type="entry name" value="Endonuclease Chain A"/>
    <property type="match status" value="2"/>
</dbReference>
<proteinExistence type="predicted"/>
<organism evidence="2 3">
    <name type="scientific">Pseudaquabacterium pictum</name>
    <dbReference type="NCBI Taxonomy" id="2315236"/>
    <lineage>
        <taxon>Bacteria</taxon>
        <taxon>Pseudomonadati</taxon>
        <taxon>Pseudomonadota</taxon>
        <taxon>Betaproteobacteria</taxon>
        <taxon>Burkholderiales</taxon>
        <taxon>Sphaerotilaceae</taxon>
        <taxon>Pseudaquabacterium</taxon>
    </lineage>
</organism>
<dbReference type="AlphaFoldDB" id="A0A480APR8"/>
<dbReference type="PANTHER" id="PTHR21248">
    <property type="entry name" value="CARDIOLIPIN SYNTHASE"/>
    <property type="match status" value="1"/>
</dbReference>
<dbReference type="CDD" id="cd09113">
    <property type="entry name" value="PLDc_ymdC_like_2"/>
    <property type="match status" value="1"/>
</dbReference>
<keyword evidence="3" id="KW-1185">Reference proteome</keyword>
<dbReference type="Proteomes" id="UP000301751">
    <property type="component" value="Unassembled WGS sequence"/>
</dbReference>
<dbReference type="Pfam" id="PF13091">
    <property type="entry name" value="PLDc_2"/>
    <property type="match status" value="2"/>
</dbReference>
<dbReference type="PROSITE" id="PS50035">
    <property type="entry name" value="PLD"/>
    <property type="match status" value="2"/>
</dbReference>
<feature type="domain" description="PLD phosphodiesterase" evidence="1">
    <location>
        <begin position="185"/>
        <end position="212"/>
    </location>
</feature>
<dbReference type="SMART" id="SM00155">
    <property type="entry name" value="PLDc"/>
    <property type="match status" value="2"/>
</dbReference>
<dbReference type="CDD" id="cd09111">
    <property type="entry name" value="PLDc_ymdC_like_1"/>
    <property type="match status" value="1"/>
</dbReference>
<dbReference type="RefSeq" id="WP_137731828.1">
    <property type="nucleotide sequence ID" value="NZ_BJCL01000002.1"/>
</dbReference>
<dbReference type="SUPFAM" id="SSF56024">
    <property type="entry name" value="Phospholipase D/nuclease"/>
    <property type="match status" value="2"/>
</dbReference>
<dbReference type="GO" id="GO:0030572">
    <property type="term" value="F:phosphatidyltransferase activity"/>
    <property type="evidence" value="ECO:0007669"/>
    <property type="project" value="UniProtKB-ARBA"/>
</dbReference>
<dbReference type="OrthoDB" id="9814092at2"/>
<evidence type="ECO:0000259" key="1">
    <source>
        <dbReference type="PROSITE" id="PS50035"/>
    </source>
</evidence>
<protein>
    <submittedName>
        <fullName evidence="2">Phospholipase D family protein</fullName>
    </submittedName>
</protein>
<feature type="domain" description="PLD phosphodiesterase" evidence="1">
    <location>
        <begin position="425"/>
        <end position="448"/>
    </location>
</feature>
<dbReference type="InterPro" id="IPR025202">
    <property type="entry name" value="PLD-like_dom"/>
</dbReference>
<dbReference type="PANTHER" id="PTHR21248:SF12">
    <property type="entry name" value="CARDIOLIPIN SYNTHASE C"/>
    <property type="match status" value="1"/>
</dbReference>
<dbReference type="GO" id="GO:0032049">
    <property type="term" value="P:cardiolipin biosynthetic process"/>
    <property type="evidence" value="ECO:0007669"/>
    <property type="project" value="UniProtKB-ARBA"/>
</dbReference>
<comment type="caution">
    <text evidence="2">The sequence shown here is derived from an EMBL/GenBank/DDBJ whole genome shotgun (WGS) entry which is preliminary data.</text>
</comment>
<evidence type="ECO:0000313" key="2">
    <source>
        <dbReference type="EMBL" id="GCL62082.1"/>
    </source>
</evidence>
<sequence length="526" mass="57460">MTHTPGWDGGLRWPLVALLAMLLWLAGCATVPPPPAPKLAHSTALPPRADGLLAAVEQQIAGQHGAEVSGFRLLDSNANGLRYRLAVIDGARHSLDVQYYVWFADAAGQLLMTRVIAAADRGVQVRMLFDDLNTMLRDMGSPELRDAMLARVDAHPNIEVRVFNAWRERGWLGRLGEGISDFARINRRMHNKQMVADNRTAILGGRNIGDEYMGLNPAFNFHDLDVLGVGPVARQASAVFDRYWNSSWVRRLPPPQPGADARRLTPAMIELPPAAAAHPATRAIAAGQRDWTADMLALAHTLTPGRSAVHADPPSRAEGSANRMPAAYRALMRSAQREVLISNAYVIPDAGFMADLQDLAARGVRVRILTNSLSSNDVPAVNAHYGPWRQRLLQAGVQLHELRADAAIQAAVVDTPPVKSGFVGLHVKAMVVDRQRSFIGSMNLDPRSEIFNSEMGVVVDSPVLAAQLARHLERDMGPDNSWQVVAAPEGGLHWHSSAGTLASEPARHVWQRVQNLLFKLLPASYY</sequence>
<evidence type="ECO:0000313" key="3">
    <source>
        <dbReference type="Proteomes" id="UP000301751"/>
    </source>
</evidence>
<reference evidence="3" key="1">
    <citation type="submission" date="2019-03" db="EMBL/GenBank/DDBJ databases">
        <title>Aquabacterium pictum sp.nov., the first bacteriochlorophyll a-containing freshwater bacterium in the genus Aquabacterium of the class Betaproteobacteria.</title>
        <authorList>
            <person name="Hirose S."/>
            <person name="Tank M."/>
            <person name="Hara E."/>
            <person name="Tamaki H."/>
            <person name="Takaichi S."/>
            <person name="Haruta S."/>
            <person name="Hanada S."/>
        </authorList>
    </citation>
    <scope>NUCLEOTIDE SEQUENCE [LARGE SCALE GENOMIC DNA]</scope>
    <source>
        <strain evidence="3">W35</strain>
    </source>
</reference>
<gene>
    <name evidence="2" type="ORF">AQPW35_11630</name>
</gene>
<accession>A0A480APR8</accession>
<name>A0A480APR8_9BURK</name>
<dbReference type="InterPro" id="IPR001736">
    <property type="entry name" value="PLipase_D/transphosphatidylase"/>
</dbReference>
<dbReference type="EMBL" id="BJCL01000002">
    <property type="protein sequence ID" value="GCL62082.1"/>
    <property type="molecule type" value="Genomic_DNA"/>
</dbReference>